<dbReference type="Proteomes" id="UP000614350">
    <property type="component" value="Unassembled WGS sequence"/>
</dbReference>
<dbReference type="EMBL" id="JACSEA010000017">
    <property type="protein sequence ID" value="KAF7383553.1"/>
    <property type="molecule type" value="Genomic_DNA"/>
</dbReference>
<gene>
    <name evidence="2" type="ORF">HZH66_012903</name>
</gene>
<reference evidence="2" key="1">
    <citation type="journal article" date="2020" name="G3 (Bethesda)">
        <title>High-Quality Assemblies for Three Invasive Social Wasps from the &lt;i&gt;Vespula&lt;/i&gt; Genus.</title>
        <authorList>
            <person name="Harrop T.W.R."/>
            <person name="Guhlin J."/>
            <person name="McLaughlin G.M."/>
            <person name="Permina E."/>
            <person name="Stockwell P."/>
            <person name="Gilligan J."/>
            <person name="Le Lec M.F."/>
            <person name="Gruber M.A.M."/>
            <person name="Quinn O."/>
            <person name="Lovegrove M."/>
            <person name="Duncan E.J."/>
            <person name="Remnant E.J."/>
            <person name="Van Eeckhoven J."/>
            <person name="Graham B."/>
            <person name="Knapp R.A."/>
            <person name="Langford K.W."/>
            <person name="Kronenberg Z."/>
            <person name="Press M.O."/>
            <person name="Eacker S.M."/>
            <person name="Wilson-Rankin E.E."/>
            <person name="Purcell J."/>
            <person name="Lester P.J."/>
            <person name="Dearden P.K."/>
        </authorList>
    </citation>
    <scope>NUCLEOTIDE SEQUENCE</scope>
    <source>
        <strain evidence="2">Marl-1</strain>
    </source>
</reference>
<keyword evidence="1" id="KW-1133">Transmembrane helix</keyword>
<proteinExistence type="predicted"/>
<evidence type="ECO:0000313" key="3">
    <source>
        <dbReference type="Proteomes" id="UP000614350"/>
    </source>
</evidence>
<protein>
    <submittedName>
        <fullName evidence="2">Uncharacterized protein</fullName>
    </submittedName>
</protein>
<evidence type="ECO:0000256" key="1">
    <source>
        <dbReference type="SAM" id="Phobius"/>
    </source>
</evidence>
<feature type="transmembrane region" description="Helical" evidence="1">
    <location>
        <begin position="90"/>
        <end position="113"/>
    </location>
</feature>
<name>A0A834MUK6_VESVU</name>
<evidence type="ECO:0000313" key="2">
    <source>
        <dbReference type="EMBL" id="KAF7383553.1"/>
    </source>
</evidence>
<keyword evidence="1" id="KW-0812">Transmembrane</keyword>
<comment type="caution">
    <text evidence="2">The sequence shown here is derived from an EMBL/GenBank/DDBJ whole genome shotgun (WGS) entry which is preliminary data.</text>
</comment>
<keyword evidence="3" id="KW-1185">Reference proteome</keyword>
<sequence length="287" mass="33129">MNEYPSAYHTASMESLSVVVSESLIDFQFYQYLEFFDIRTGRNSDTVNRDTSIHEPERKRLLDNCVMQLFSTCDATCSALAIKCKIALRFIVSLYAFLLTLVSLSSIIIHYMVIINSLKVYNLQGITKWNKIKYTQLHGNVIDIICQYTYQYLSVLPQREDVSVRSFHKGEILLNCVQVEFLGIGVRASNPFRLTPEYEKTREVRDLEKLLDQICFDTLVWASLAFSNTVFFDRHGGTNTNVGMPRLDQSEILVHSYRDQHKEIIDKIRVVNCPITDLAKQIAKTDR</sequence>
<keyword evidence="1" id="KW-0472">Membrane</keyword>
<accession>A0A834MUK6</accession>
<dbReference type="AlphaFoldDB" id="A0A834MUK6"/>
<organism evidence="2 3">
    <name type="scientific">Vespula vulgaris</name>
    <name type="common">Yellow jacket</name>
    <name type="synonym">Wasp</name>
    <dbReference type="NCBI Taxonomy" id="7454"/>
    <lineage>
        <taxon>Eukaryota</taxon>
        <taxon>Metazoa</taxon>
        <taxon>Ecdysozoa</taxon>
        <taxon>Arthropoda</taxon>
        <taxon>Hexapoda</taxon>
        <taxon>Insecta</taxon>
        <taxon>Pterygota</taxon>
        <taxon>Neoptera</taxon>
        <taxon>Endopterygota</taxon>
        <taxon>Hymenoptera</taxon>
        <taxon>Apocrita</taxon>
        <taxon>Aculeata</taxon>
        <taxon>Vespoidea</taxon>
        <taxon>Vespidae</taxon>
        <taxon>Vespinae</taxon>
        <taxon>Vespula</taxon>
    </lineage>
</organism>